<dbReference type="Pfam" id="PF04634">
    <property type="entry name" value="YezG-like"/>
    <property type="match status" value="1"/>
</dbReference>
<keyword evidence="2" id="KW-1185">Reference proteome</keyword>
<dbReference type="AlphaFoldDB" id="Q2G2Q8"/>
<dbReference type="HOGENOM" id="CLU_107164_0_0_9"/>
<name>Q2G2Q8_STAA8</name>
<dbReference type="SMR" id="Q2G2Q8"/>
<sequence length="213" mass="25646">MINWAVKIIICTKNLGLYQKWNMKWKKLKKSNNILKSKKKLNNRGDNMTFEEKISKLYNEIANEISSMIPVEWEKVYTMAYIDDGGGEVFFNYTKPGSDDLNYYTDIPKEYNISVQVFDDLWMDLYDLFEELRDLFKEEGLEPWTSCEFDFTSEGKLKVSFDYIDWINTEFDQLGRENYYMYKKFGVLPEMEYEMEEIKEIDQYIKEQDEAEI</sequence>
<dbReference type="OrthoDB" id="1633905at2"/>
<proteinExistence type="predicted"/>
<evidence type="ECO:0008006" key="3">
    <source>
        <dbReference type="Google" id="ProtNLM"/>
    </source>
</evidence>
<dbReference type="Gene3D" id="3.30.500.20">
    <property type="entry name" value="BH3703-like domains"/>
    <property type="match status" value="1"/>
</dbReference>
<dbReference type="NCBIfam" id="TIGR01741">
    <property type="entry name" value="staph_tand_hypo"/>
    <property type="match status" value="1"/>
</dbReference>
<dbReference type="EMBL" id="CP000253">
    <property type="protein sequence ID" value="ABD29447.1"/>
    <property type="molecule type" value="Genomic_DNA"/>
</dbReference>
<gene>
    <name evidence="1" type="ordered locus">SAOUHSC_00275</name>
</gene>
<evidence type="ECO:0000313" key="2">
    <source>
        <dbReference type="Proteomes" id="UP000008816"/>
    </source>
</evidence>
<evidence type="ECO:0000313" key="1">
    <source>
        <dbReference type="EMBL" id="ABD29447.1"/>
    </source>
</evidence>
<dbReference type="SUPFAM" id="SSF160424">
    <property type="entry name" value="BH3703-like"/>
    <property type="match status" value="1"/>
</dbReference>
<organism evidence="1 2">
    <name type="scientific">Staphylococcus aureus (strain NCTC 8325 / PS 47)</name>
    <dbReference type="NCBI Taxonomy" id="93061"/>
    <lineage>
        <taxon>Bacteria</taxon>
        <taxon>Bacillati</taxon>
        <taxon>Bacillota</taxon>
        <taxon>Bacilli</taxon>
        <taxon>Bacillales</taxon>
        <taxon>Staphylococcaceae</taxon>
        <taxon>Staphylococcus</taxon>
    </lineage>
</organism>
<dbReference type="InterPro" id="IPR006728">
    <property type="entry name" value="YezG-like"/>
</dbReference>
<accession>Q2G2Q8</accession>
<dbReference type="GeneID" id="3919215"/>
<dbReference type="Proteomes" id="UP000008816">
    <property type="component" value="Chromosome"/>
</dbReference>
<dbReference type="PATRIC" id="fig|93061.5.peg.252"/>
<dbReference type="STRING" id="93061.SAOUHSC_00275"/>
<dbReference type="KEGG" id="sao:SAOUHSC_00275"/>
<dbReference type="InterPro" id="IPR036170">
    <property type="entry name" value="YezG-like_sf"/>
</dbReference>
<protein>
    <recommendedName>
        <fullName evidence="3">Cytosolic protein</fullName>
    </recommendedName>
</protein>
<dbReference type="RefSeq" id="YP_498867.2">
    <property type="nucleotide sequence ID" value="NC_007795.1"/>
</dbReference>
<reference evidence="2" key="1">
    <citation type="book" date="2006" name="Gram positive pathogens, 2nd edition" publisher="ASM Press" city="Washington D.C">
        <title>The Staphylococcus aureus NCTC 8325 genome.</title>
        <editorList>
            <person name="Fischetti V."/>
            <person name="Novick R."/>
            <person name="Ferretti J."/>
            <person name="Portnoy D."/>
            <person name="Rood J."/>
        </editorList>
        <authorList>
            <person name="Gillaspy A.F."/>
            <person name="Worrell V."/>
            <person name="Orvis J."/>
            <person name="Roe B.A."/>
            <person name="Dyer D.W."/>
            <person name="Iandolo J.J."/>
        </authorList>
    </citation>
    <scope>NUCLEOTIDE SEQUENCE [LARGE SCALE GENOMIC DNA]</scope>
    <source>
        <strain evidence="2">NCTC 8325 / PS 47</strain>
    </source>
</reference>